<comment type="caution">
    <text evidence="2">The sequence shown here is derived from an EMBL/GenBank/DDBJ whole genome shotgun (WGS) entry which is preliminary data.</text>
</comment>
<gene>
    <name evidence="2" type="primary">Necator_chrIII.g11004</name>
    <name evidence="2" type="ORF">RB195_010239</name>
</gene>
<organism evidence="2 3">
    <name type="scientific">Necator americanus</name>
    <name type="common">Human hookworm</name>
    <dbReference type="NCBI Taxonomy" id="51031"/>
    <lineage>
        <taxon>Eukaryota</taxon>
        <taxon>Metazoa</taxon>
        <taxon>Ecdysozoa</taxon>
        <taxon>Nematoda</taxon>
        <taxon>Chromadorea</taxon>
        <taxon>Rhabditida</taxon>
        <taxon>Rhabditina</taxon>
        <taxon>Rhabditomorpha</taxon>
        <taxon>Strongyloidea</taxon>
        <taxon>Ancylostomatidae</taxon>
        <taxon>Bunostominae</taxon>
        <taxon>Necator</taxon>
    </lineage>
</organism>
<protein>
    <submittedName>
        <fullName evidence="2">Uncharacterized protein</fullName>
    </submittedName>
</protein>
<accession>A0ABR1D0D9</accession>
<proteinExistence type="predicted"/>
<sequence>MNDWSEVCSRIRRHIHWARYLSEAFAENPPGPSLPFPPTRTSSTSLTKVESILNNNGEGKKRVEELLGPSRPVKTGHLKVSTTSRATTFNGGRQKKGAKTLANLGLATRFNVAVGENADRPETCDNTEILLPSYDAVHIRPEMSSLPPIMLMPSVDPEVIHMQKELLLRQLRLQRMQEKVLRAQFNSLRLPIARYEEIDPDGGHVELLVEGDEEFIAERVDDEQELNVTNSGDESGDEIMRESPT</sequence>
<keyword evidence="3" id="KW-1185">Reference proteome</keyword>
<evidence type="ECO:0000256" key="1">
    <source>
        <dbReference type="SAM" id="MobiDB-lite"/>
    </source>
</evidence>
<dbReference type="EMBL" id="JAVFWL010000003">
    <property type="protein sequence ID" value="KAK6742856.1"/>
    <property type="molecule type" value="Genomic_DNA"/>
</dbReference>
<feature type="region of interest" description="Disordered" evidence="1">
    <location>
        <begin position="219"/>
        <end position="245"/>
    </location>
</feature>
<evidence type="ECO:0000313" key="3">
    <source>
        <dbReference type="Proteomes" id="UP001303046"/>
    </source>
</evidence>
<evidence type="ECO:0000313" key="2">
    <source>
        <dbReference type="EMBL" id="KAK6742856.1"/>
    </source>
</evidence>
<reference evidence="2 3" key="1">
    <citation type="submission" date="2023-08" db="EMBL/GenBank/DDBJ databases">
        <title>A Necator americanus chromosomal reference genome.</title>
        <authorList>
            <person name="Ilik V."/>
            <person name="Petrzelkova K.J."/>
            <person name="Pardy F."/>
            <person name="Fuh T."/>
            <person name="Niatou-Singa F.S."/>
            <person name="Gouil Q."/>
            <person name="Baker L."/>
            <person name="Ritchie M.E."/>
            <person name="Jex A.R."/>
            <person name="Gazzola D."/>
            <person name="Li H."/>
            <person name="Toshio Fujiwara R."/>
            <person name="Zhan B."/>
            <person name="Aroian R.V."/>
            <person name="Pafco B."/>
            <person name="Schwarz E.M."/>
        </authorList>
    </citation>
    <scope>NUCLEOTIDE SEQUENCE [LARGE SCALE GENOMIC DNA]</scope>
    <source>
        <strain evidence="2 3">Aroian</strain>
        <tissue evidence="2">Whole animal</tissue>
    </source>
</reference>
<name>A0ABR1D0D9_NECAM</name>
<dbReference type="Proteomes" id="UP001303046">
    <property type="component" value="Unassembled WGS sequence"/>
</dbReference>